<dbReference type="EMBL" id="JACHFL010000003">
    <property type="protein sequence ID" value="MBB5362341.1"/>
    <property type="molecule type" value="Genomic_DNA"/>
</dbReference>
<keyword evidence="3" id="KW-1185">Reference proteome</keyword>
<gene>
    <name evidence="2" type="ORF">HNQ08_001436</name>
</gene>
<keyword evidence="1" id="KW-0472">Membrane</keyword>
<evidence type="ECO:0000313" key="2">
    <source>
        <dbReference type="EMBL" id="MBB5362341.1"/>
    </source>
</evidence>
<evidence type="ECO:0000313" key="3">
    <source>
        <dbReference type="Proteomes" id="UP000552709"/>
    </source>
</evidence>
<keyword evidence="1" id="KW-0812">Transmembrane</keyword>
<evidence type="ECO:0000256" key="1">
    <source>
        <dbReference type="SAM" id="Phobius"/>
    </source>
</evidence>
<reference evidence="2 3" key="1">
    <citation type="submission" date="2020-08" db="EMBL/GenBank/DDBJ databases">
        <title>Genomic Encyclopedia of Type Strains, Phase IV (KMG-IV): sequencing the most valuable type-strain genomes for metagenomic binning, comparative biology and taxonomic classification.</title>
        <authorList>
            <person name="Goeker M."/>
        </authorList>
    </citation>
    <scope>NUCLEOTIDE SEQUENCE [LARGE SCALE GENOMIC DNA]</scope>
    <source>
        <strain evidence="2 3">DSM 27939</strain>
    </source>
</reference>
<dbReference type="Proteomes" id="UP000552709">
    <property type="component" value="Unassembled WGS sequence"/>
</dbReference>
<dbReference type="AlphaFoldDB" id="A0A7W8NDG2"/>
<proteinExistence type="predicted"/>
<name>A0A7W8NDG2_9DEIO</name>
<feature type="transmembrane region" description="Helical" evidence="1">
    <location>
        <begin position="30"/>
        <end position="48"/>
    </location>
</feature>
<comment type="caution">
    <text evidence="2">The sequence shown here is derived from an EMBL/GenBank/DDBJ whole genome shotgun (WGS) entry which is preliminary data.</text>
</comment>
<protein>
    <submittedName>
        <fullName evidence="2">Uncharacterized protein</fullName>
    </submittedName>
</protein>
<sequence length="54" mass="5551">MTWAGLALTLVASVCGLVLTTSAFLRGHDLPLVLGLIGSLGLATLLVFSKREGP</sequence>
<accession>A0A7W8NDG2</accession>
<organism evidence="2 3">
    <name type="scientific">Deinococcus humi</name>
    <dbReference type="NCBI Taxonomy" id="662880"/>
    <lineage>
        <taxon>Bacteria</taxon>
        <taxon>Thermotogati</taxon>
        <taxon>Deinococcota</taxon>
        <taxon>Deinococci</taxon>
        <taxon>Deinococcales</taxon>
        <taxon>Deinococcaceae</taxon>
        <taxon>Deinococcus</taxon>
    </lineage>
</organism>
<keyword evidence="1" id="KW-1133">Transmembrane helix</keyword>
<dbReference type="RefSeq" id="WP_184129108.1">
    <property type="nucleotide sequence ID" value="NZ_JACHFL010000003.1"/>
</dbReference>